<dbReference type="RefSeq" id="WP_183209146.1">
    <property type="nucleotide sequence ID" value="NZ_JACIER010000014.1"/>
</dbReference>
<protein>
    <recommendedName>
        <fullName evidence="3">DUF4906 domain-containing protein</fullName>
    </recommendedName>
</protein>
<name>A0A840CYU4_9BACE</name>
<comment type="caution">
    <text evidence="1">The sequence shown here is derived from an EMBL/GenBank/DDBJ whole genome shotgun (WGS) entry which is preliminary data.</text>
</comment>
<gene>
    <name evidence="1" type="ORF">GGR06_003109</name>
</gene>
<dbReference type="AlphaFoldDB" id="A0A840CYU4"/>
<dbReference type="Gene3D" id="2.60.40.2580">
    <property type="match status" value="1"/>
</dbReference>
<proteinExistence type="predicted"/>
<evidence type="ECO:0008006" key="3">
    <source>
        <dbReference type="Google" id="ProtNLM"/>
    </source>
</evidence>
<dbReference type="PROSITE" id="PS51257">
    <property type="entry name" value="PROKAR_LIPOPROTEIN"/>
    <property type="match status" value="1"/>
</dbReference>
<accession>A0A840CYU4</accession>
<keyword evidence="2" id="KW-1185">Reference proteome</keyword>
<evidence type="ECO:0000313" key="1">
    <source>
        <dbReference type="EMBL" id="MBB4045297.1"/>
    </source>
</evidence>
<dbReference type="Proteomes" id="UP000560658">
    <property type="component" value="Unassembled WGS sequence"/>
</dbReference>
<reference evidence="1" key="1">
    <citation type="submission" date="2020-08" db="EMBL/GenBank/DDBJ databases">
        <title>Genomic Encyclopedia of Type Strains, Phase IV (KMG-IV): sequencing the most valuable type-strain genomes for metagenomic binning, comparative biology and taxonomic classification.</title>
        <authorList>
            <person name="Goeker M."/>
        </authorList>
    </citation>
    <scope>NUCLEOTIDE SEQUENCE [LARGE SCALE GENOMIC DNA]</scope>
    <source>
        <strain evidence="1">DSM 105720</strain>
    </source>
</reference>
<sequence length="888" mass="96002">MKRMSIEKIKIRTATCLALAVLLLLLFTGCMTDQHESVRKGGSVYITLALNTGNTSGTSATRAMPVAADEEIRNASVLVFKKEAADREILDYQAEIVGNISGSNGEFSAIVKLQKSVDNEQYSLVVIANKGNDIGYNYYGKTKAELQQALVFDCTDRWKAALDGSTDYDPIPMWGEVGAQVINESISFENSSKVNMLRSLARFDVGLMFDKQENSEVFLGLAGYELQTVHLYRSRDKAYVIPVEANYSVAGKVATAASVPATAGTNHSAAVGSGDNGFVYTAQNYGTEMEKKSVREIYVPENALIDFADATNIVVGIKNLATGNVGYYRMDVDADKDGTRESILRNHHYVFSVTAVTGSGMPTPEEAENAASSDISYVVTPWDETVSNVWVSGNYYFKVSQRTVTLHANGKTDVTVEYTTNLPKDKLAFNWESGPASIMLDPATPVIPDPVGGVITGTLTFHAIVNYTGSILMKQLKFTAGDIEGHITAKQASVRMDYGINCSSVKVHGSYMLDSNPDPDKNYITLTLTGIVDDMVGAIWAIETNTSHGLHFSGTGEFTISEDGSMEVTLYADPANKITPTGVAELIINSNSTAGVSCGVNVMIGYKSMSILGTCNFNATYGYAADKARSNAFLKEVRNFSATGRVPVQAINYEFIDGGFDIVGNDNSIGNVTSRLNSTTPPDILIIGHALGLNNSNFRAALRSYANRGGVIIAFDEYPDNNWDTYQAIFDDNLNDATNISLGAAGQSDRLPTGSTNPIVTGMINGLRPFEDCSNMQWGYDASLCGGIRIKSGSESLFDVLSSRNNWVTMCMYKKKNIIWVGDGGFISSGVNSATITPFHTDSNNYPQAYSGWANGTARNAHIFANMMFWAIHQAEYNGINSGGLTPL</sequence>
<evidence type="ECO:0000313" key="2">
    <source>
        <dbReference type="Proteomes" id="UP000560658"/>
    </source>
</evidence>
<organism evidence="1 2">
    <name type="scientific">Bacteroides reticulotermitis</name>
    <dbReference type="NCBI Taxonomy" id="1133319"/>
    <lineage>
        <taxon>Bacteria</taxon>
        <taxon>Pseudomonadati</taxon>
        <taxon>Bacteroidota</taxon>
        <taxon>Bacteroidia</taxon>
        <taxon>Bacteroidales</taxon>
        <taxon>Bacteroidaceae</taxon>
        <taxon>Bacteroides</taxon>
    </lineage>
</organism>
<dbReference type="EMBL" id="JACIER010000014">
    <property type="protein sequence ID" value="MBB4045297.1"/>
    <property type="molecule type" value="Genomic_DNA"/>
</dbReference>